<dbReference type="InterPro" id="IPR035959">
    <property type="entry name" value="RutC-like_sf"/>
</dbReference>
<dbReference type="InterPro" id="IPR006175">
    <property type="entry name" value="YjgF/YER057c/UK114"/>
</dbReference>
<dbReference type="GO" id="GO:0019239">
    <property type="term" value="F:deaminase activity"/>
    <property type="evidence" value="ECO:0007669"/>
    <property type="project" value="TreeGrafter"/>
</dbReference>
<comment type="caution">
    <text evidence="2">The sequence shown here is derived from an EMBL/GenBank/DDBJ whole genome shotgun (WGS) entry which is preliminary data.</text>
</comment>
<proteinExistence type="inferred from homology"/>
<dbReference type="Proteomes" id="UP000287519">
    <property type="component" value="Unassembled WGS sequence"/>
</dbReference>
<sequence>MFMAHDSMFTTVHSHAPVAVNPPTLAAPSGYSHGTLSGNTLYLGGQTALDADMRIVPGGIVEQFRQAFGNVLATLAYAGGVPSDLVSITIYLTDIPDYQAHGKEIGAVWRELAGPTYPAMAGIGTTALWQPEAMIEIVGVAVIPDERLNRPER</sequence>
<name>A0A402CL14_RHOWR</name>
<dbReference type="Pfam" id="PF01042">
    <property type="entry name" value="Ribonuc_L-PSP"/>
    <property type="match status" value="1"/>
</dbReference>
<protein>
    <submittedName>
        <fullName evidence="2">Bona fide RidA/YjgF/TdcF/RutC subgroup</fullName>
    </submittedName>
</protein>
<comment type="similarity">
    <text evidence="1">Belongs to the RutC family.</text>
</comment>
<dbReference type="SUPFAM" id="SSF55298">
    <property type="entry name" value="YjgF-like"/>
    <property type="match status" value="1"/>
</dbReference>
<organism evidence="2 3">
    <name type="scientific">Rhodococcus wratislaviensis</name>
    <name type="common">Tsukamurella wratislaviensis</name>
    <dbReference type="NCBI Taxonomy" id="44752"/>
    <lineage>
        <taxon>Bacteria</taxon>
        <taxon>Bacillati</taxon>
        <taxon>Actinomycetota</taxon>
        <taxon>Actinomycetes</taxon>
        <taxon>Mycobacteriales</taxon>
        <taxon>Nocardiaceae</taxon>
        <taxon>Rhodococcus</taxon>
    </lineage>
</organism>
<keyword evidence="3" id="KW-1185">Reference proteome</keyword>
<dbReference type="CDD" id="cd00448">
    <property type="entry name" value="YjgF_YER057c_UK114_family"/>
    <property type="match status" value="1"/>
</dbReference>
<gene>
    <name evidence="2" type="ORF">Rhow_008533</name>
</gene>
<dbReference type="GO" id="GO:0005829">
    <property type="term" value="C:cytosol"/>
    <property type="evidence" value="ECO:0007669"/>
    <property type="project" value="TreeGrafter"/>
</dbReference>
<dbReference type="EMBL" id="BHYM01000089">
    <property type="protein sequence ID" value="GCE44235.1"/>
    <property type="molecule type" value="Genomic_DNA"/>
</dbReference>
<reference evidence="2 3" key="1">
    <citation type="submission" date="2018-11" db="EMBL/GenBank/DDBJ databases">
        <title>Microbial catabolism of amino acid.</title>
        <authorList>
            <person name="Hibi M."/>
            <person name="Ogawa J."/>
        </authorList>
    </citation>
    <scope>NUCLEOTIDE SEQUENCE [LARGE SCALE GENOMIC DNA]</scope>
    <source>
        <strain evidence="2 3">C31-06</strain>
    </source>
</reference>
<dbReference type="AlphaFoldDB" id="A0A402CL14"/>
<accession>A0A402CL14</accession>
<evidence type="ECO:0000313" key="3">
    <source>
        <dbReference type="Proteomes" id="UP000287519"/>
    </source>
</evidence>
<evidence type="ECO:0000256" key="1">
    <source>
        <dbReference type="ARBA" id="ARBA00010552"/>
    </source>
</evidence>
<dbReference type="PANTHER" id="PTHR11803:SF58">
    <property type="entry name" value="PROTEIN HMF1-RELATED"/>
    <property type="match status" value="1"/>
</dbReference>
<dbReference type="PANTHER" id="PTHR11803">
    <property type="entry name" value="2-IMINOBUTANOATE/2-IMINOPROPANOATE DEAMINASE RIDA"/>
    <property type="match status" value="1"/>
</dbReference>
<dbReference type="Gene3D" id="3.30.1330.40">
    <property type="entry name" value="RutC-like"/>
    <property type="match status" value="1"/>
</dbReference>
<evidence type="ECO:0000313" key="2">
    <source>
        <dbReference type="EMBL" id="GCE44235.1"/>
    </source>
</evidence>